<accession>A0A6A6FG59</accession>
<evidence type="ECO:0000256" key="1">
    <source>
        <dbReference type="SAM" id="MobiDB-lite"/>
    </source>
</evidence>
<gene>
    <name evidence="2" type="ORF">CERZMDRAFT_97571</name>
</gene>
<dbReference type="OrthoDB" id="3939134at2759"/>
<feature type="compositionally biased region" description="Basic and acidic residues" evidence="1">
    <location>
        <begin position="248"/>
        <end position="257"/>
    </location>
</feature>
<keyword evidence="3" id="KW-1185">Reference proteome</keyword>
<organism evidence="2 3">
    <name type="scientific">Cercospora zeae-maydis SCOH1-5</name>
    <dbReference type="NCBI Taxonomy" id="717836"/>
    <lineage>
        <taxon>Eukaryota</taxon>
        <taxon>Fungi</taxon>
        <taxon>Dikarya</taxon>
        <taxon>Ascomycota</taxon>
        <taxon>Pezizomycotina</taxon>
        <taxon>Dothideomycetes</taxon>
        <taxon>Dothideomycetidae</taxon>
        <taxon>Mycosphaerellales</taxon>
        <taxon>Mycosphaerellaceae</taxon>
        <taxon>Cercospora</taxon>
    </lineage>
</organism>
<dbReference type="Proteomes" id="UP000799539">
    <property type="component" value="Unassembled WGS sequence"/>
</dbReference>
<evidence type="ECO:0000313" key="3">
    <source>
        <dbReference type="Proteomes" id="UP000799539"/>
    </source>
</evidence>
<proteinExistence type="predicted"/>
<name>A0A6A6FG59_9PEZI</name>
<feature type="compositionally biased region" description="Low complexity" evidence="1">
    <location>
        <begin position="185"/>
        <end position="198"/>
    </location>
</feature>
<feature type="compositionally biased region" description="Polar residues" evidence="1">
    <location>
        <begin position="1"/>
        <end position="15"/>
    </location>
</feature>
<feature type="compositionally biased region" description="Polar residues" evidence="1">
    <location>
        <begin position="157"/>
        <end position="167"/>
    </location>
</feature>
<feature type="region of interest" description="Disordered" evidence="1">
    <location>
        <begin position="1"/>
        <end position="329"/>
    </location>
</feature>
<evidence type="ECO:0000313" key="2">
    <source>
        <dbReference type="EMBL" id="KAF2212294.1"/>
    </source>
</evidence>
<protein>
    <submittedName>
        <fullName evidence="2">Uncharacterized protein</fullName>
    </submittedName>
</protein>
<feature type="compositionally biased region" description="Low complexity" evidence="1">
    <location>
        <begin position="293"/>
        <end position="302"/>
    </location>
</feature>
<dbReference type="EMBL" id="ML992673">
    <property type="protein sequence ID" value="KAF2212294.1"/>
    <property type="molecule type" value="Genomic_DNA"/>
</dbReference>
<sequence>MGLKRPSNNVQTRANRLSGLRNEFKQRALPGAARPDPYDIPTTAEKPPRLRRLIDEAAEFSPIRKQKAARKVDDGETIEVSNDRHDARDSIVSSAQAEAEPMLRTSSRRAATAHLQPAEPSSGSTRRGTLPLVKPNAAGQGEGARSIDPAELHEAQYQHQVQDSSADPNAPPRRKRGRPRKSDSSSRPSKSPKLAKAPQDTLLPSKRRPGRSNRDSSGPTAAAQGSPRVKPVTVRLNELDFPTPAQHQEPEPRHSSELEGGVATATTKQPSLLKRALKPKNTRPAAVQERENFANNSNNGESANEESARDDEQPGNDEGGPATIETEADTRLLGYYETLKAVVKRARAVEKCAQGEEVDKEIRKMQRYCSEFVKALNEHRDRPQDVELLSDPPDQIQTIAADIRMLCGRDLGRPVDRESLTKSHNIYLRLMPALVRVLYALVECYQAVDHDTAPLERSVTIKHLETITQFITMFLELNTGAKQFVRPDTQLTAVQPFDRKIVPPLRAMRDTFQRHIKDHESLAIQRALNRHEQVRREAAERAEALERAEKARWALLETKWTKLHEERYHADESIKPLPKRRHLRQPLPEPEEDHNGHAFERVQVFRPRVGPPPAMVEKAKSQAWREESYAALMRGLQMWSGDVLVFERIFRMFCGRNLPLNAYNVTEIVVMAALVKRHLEETCDVDEREWWWVKRIPDWTRPHTVLEQLEAASANGGA</sequence>
<dbReference type="AlphaFoldDB" id="A0A6A6FG59"/>
<feature type="compositionally biased region" description="Basic and acidic residues" evidence="1">
    <location>
        <begin position="46"/>
        <end position="55"/>
    </location>
</feature>
<reference evidence="2" key="1">
    <citation type="journal article" date="2020" name="Stud. Mycol.">
        <title>101 Dothideomycetes genomes: a test case for predicting lifestyles and emergence of pathogens.</title>
        <authorList>
            <person name="Haridas S."/>
            <person name="Albert R."/>
            <person name="Binder M."/>
            <person name="Bloem J."/>
            <person name="Labutti K."/>
            <person name="Salamov A."/>
            <person name="Andreopoulos B."/>
            <person name="Baker S."/>
            <person name="Barry K."/>
            <person name="Bills G."/>
            <person name="Bluhm B."/>
            <person name="Cannon C."/>
            <person name="Castanera R."/>
            <person name="Culley D."/>
            <person name="Daum C."/>
            <person name="Ezra D."/>
            <person name="Gonzalez J."/>
            <person name="Henrissat B."/>
            <person name="Kuo A."/>
            <person name="Liang C."/>
            <person name="Lipzen A."/>
            <person name="Lutzoni F."/>
            <person name="Magnuson J."/>
            <person name="Mondo S."/>
            <person name="Nolan M."/>
            <person name="Ohm R."/>
            <person name="Pangilinan J."/>
            <person name="Park H.-J."/>
            <person name="Ramirez L."/>
            <person name="Alfaro M."/>
            <person name="Sun H."/>
            <person name="Tritt A."/>
            <person name="Yoshinaga Y."/>
            <person name="Zwiers L.-H."/>
            <person name="Turgeon B."/>
            <person name="Goodwin S."/>
            <person name="Spatafora J."/>
            <person name="Crous P."/>
            <person name="Grigoriev I."/>
        </authorList>
    </citation>
    <scope>NUCLEOTIDE SEQUENCE</scope>
    <source>
        <strain evidence="2">SCOH1-5</strain>
    </source>
</reference>